<dbReference type="SUPFAM" id="SSF51679">
    <property type="entry name" value="Bacterial luciferase-like"/>
    <property type="match status" value="1"/>
</dbReference>
<dbReference type="InterPro" id="IPR036661">
    <property type="entry name" value="Luciferase-like_sf"/>
</dbReference>
<name>A0A6A7ZGL5_9PSED</name>
<evidence type="ECO:0000256" key="1">
    <source>
        <dbReference type="ARBA" id="ARBA00007044"/>
    </source>
</evidence>
<protein>
    <submittedName>
        <fullName evidence="7">LLM class flavin-dependent oxidoreductase</fullName>
    </submittedName>
</protein>
<dbReference type="Gene3D" id="3.20.20.30">
    <property type="entry name" value="Luciferase-like domain"/>
    <property type="match status" value="1"/>
</dbReference>
<dbReference type="GO" id="GO:0046306">
    <property type="term" value="P:alkanesulfonate catabolic process"/>
    <property type="evidence" value="ECO:0007669"/>
    <property type="project" value="TreeGrafter"/>
</dbReference>
<evidence type="ECO:0000256" key="3">
    <source>
        <dbReference type="ARBA" id="ARBA00022643"/>
    </source>
</evidence>
<accession>A0A6A7ZGL5</accession>
<evidence type="ECO:0000259" key="6">
    <source>
        <dbReference type="Pfam" id="PF00296"/>
    </source>
</evidence>
<dbReference type="InterPro" id="IPR050172">
    <property type="entry name" value="SsuD_RutA_monooxygenase"/>
</dbReference>
<gene>
    <name evidence="7" type="ORF">GHO28_16545</name>
</gene>
<evidence type="ECO:0000313" key="7">
    <source>
        <dbReference type="EMBL" id="MQU44102.1"/>
    </source>
</evidence>
<keyword evidence="2" id="KW-0285">Flavoprotein</keyword>
<dbReference type="GO" id="GO:0008726">
    <property type="term" value="F:alkanesulfonate monooxygenase activity"/>
    <property type="evidence" value="ECO:0007669"/>
    <property type="project" value="TreeGrafter"/>
</dbReference>
<sequence length="338" mass="36380">MPLEFSWQLPLCAAGAAPDWTAQPGHWIQLAQAVEYAGVDGLWIPGGSQCADSLGVAAALCAHTRHLQLTVSVPPQVMLPAALASTVQSLQSISSNRVRLHLPDSQQSTARHTFDDWLNRDQRSESIGEYLDILGRLLRSGDGGFTYSGRYFQLENAGYARRDLPAPAIVLNDSQSPALIASQAQVCLLRAAPPAQLRQAIERQRAASPEPSTPLAFACTFGLILADTEALAWEAAARQLPALPAAPTSEADSVLRLQRGGHPLRHFEIHPNLLQTAPGQPAYLIGTPQQLATRLQELHGLGIEHIVIQGQPSVSDVLRFGEQVLPLLAAQGLRKENA</sequence>
<dbReference type="AlphaFoldDB" id="A0A6A7ZGL5"/>
<proteinExistence type="inferred from homology"/>
<evidence type="ECO:0000256" key="4">
    <source>
        <dbReference type="ARBA" id="ARBA00023002"/>
    </source>
</evidence>
<dbReference type="Proteomes" id="UP000466863">
    <property type="component" value="Unassembled WGS sequence"/>
</dbReference>
<keyword evidence="5" id="KW-0503">Monooxygenase</keyword>
<comment type="similarity">
    <text evidence="1">Belongs to the SsuD family.</text>
</comment>
<feature type="domain" description="Luciferase-like" evidence="6">
    <location>
        <begin position="22"/>
        <end position="305"/>
    </location>
</feature>
<keyword evidence="4" id="KW-0560">Oxidoreductase</keyword>
<reference evidence="7 8" key="1">
    <citation type="submission" date="2019-10" db="EMBL/GenBank/DDBJ databases">
        <title>Evaluation of single-gene subtyping targets for Pseudomonas.</title>
        <authorList>
            <person name="Reichler S.J."/>
            <person name="Orsi R.H."/>
            <person name="Wiedmann M."/>
            <person name="Martin N.H."/>
            <person name="Murphy S.I."/>
        </authorList>
    </citation>
    <scope>NUCLEOTIDE SEQUENCE [LARGE SCALE GENOMIC DNA]</scope>
    <source>
        <strain evidence="7 8">FSL R10-1876</strain>
    </source>
</reference>
<dbReference type="Pfam" id="PF00296">
    <property type="entry name" value="Bac_luciferase"/>
    <property type="match status" value="1"/>
</dbReference>
<dbReference type="EMBL" id="WIVV01000080">
    <property type="protein sequence ID" value="MQU44102.1"/>
    <property type="molecule type" value="Genomic_DNA"/>
</dbReference>
<keyword evidence="3" id="KW-0288">FMN</keyword>
<organism evidence="7 8">
    <name type="scientific">Pseudomonas helleri</name>
    <dbReference type="NCBI Taxonomy" id="1608996"/>
    <lineage>
        <taxon>Bacteria</taxon>
        <taxon>Pseudomonadati</taxon>
        <taxon>Pseudomonadota</taxon>
        <taxon>Gammaproteobacteria</taxon>
        <taxon>Pseudomonadales</taxon>
        <taxon>Pseudomonadaceae</taxon>
        <taxon>Pseudomonas</taxon>
    </lineage>
</organism>
<comment type="caution">
    <text evidence="7">The sequence shown here is derived from an EMBL/GenBank/DDBJ whole genome shotgun (WGS) entry which is preliminary data.</text>
</comment>
<evidence type="ECO:0000256" key="2">
    <source>
        <dbReference type="ARBA" id="ARBA00022630"/>
    </source>
</evidence>
<dbReference type="PANTHER" id="PTHR42847:SF4">
    <property type="entry name" value="ALKANESULFONATE MONOOXYGENASE-RELATED"/>
    <property type="match status" value="1"/>
</dbReference>
<evidence type="ECO:0000256" key="5">
    <source>
        <dbReference type="ARBA" id="ARBA00023033"/>
    </source>
</evidence>
<dbReference type="PANTHER" id="PTHR42847">
    <property type="entry name" value="ALKANESULFONATE MONOOXYGENASE"/>
    <property type="match status" value="1"/>
</dbReference>
<evidence type="ECO:0000313" key="8">
    <source>
        <dbReference type="Proteomes" id="UP000466863"/>
    </source>
</evidence>
<dbReference type="InterPro" id="IPR011251">
    <property type="entry name" value="Luciferase-like_dom"/>
</dbReference>
<dbReference type="RefSeq" id="WP_153332944.1">
    <property type="nucleotide sequence ID" value="NZ_CP181271.1"/>
</dbReference>